<comment type="caution">
    <text evidence="2">The sequence shown here is derived from an EMBL/GenBank/DDBJ whole genome shotgun (WGS) entry which is preliminary data.</text>
</comment>
<proteinExistence type="predicted"/>
<dbReference type="RefSeq" id="WP_210096640.1">
    <property type="nucleotide sequence ID" value="NZ_BAAAIO010000001.1"/>
</dbReference>
<feature type="transmembrane region" description="Helical" evidence="1">
    <location>
        <begin position="53"/>
        <end position="80"/>
    </location>
</feature>
<sequence>MRETRGPLSMGILTLALTLFGLVFFIVTMLIIHGAPYLTDSLGSADDRQWTDWYWLAMLIVAPTVVTGAVSGLTSALGAYIGKRVSTSIDGAPADRMRTSVGAGIGGALGSALFLIYMSWLYQNGLSLWILVLGSAAVFSAYAGFTALWIGRRSWAPQTPAAVITAADGM</sequence>
<feature type="transmembrane region" description="Helical" evidence="1">
    <location>
        <begin position="128"/>
        <end position="150"/>
    </location>
</feature>
<evidence type="ECO:0008006" key="4">
    <source>
        <dbReference type="Google" id="ProtNLM"/>
    </source>
</evidence>
<keyword evidence="1" id="KW-0472">Membrane</keyword>
<keyword evidence="1" id="KW-0812">Transmembrane</keyword>
<dbReference type="Proteomes" id="UP000703720">
    <property type="component" value="Unassembled WGS sequence"/>
</dbReference>
<evidence type="ECO:0000313" key="3">
    <source>
        <dbReference type="Proteomes" id="UP000703720"/>
    </source>
</evidence>
<gene>
    <name evidence="2" type="ORF">JOF42_000765</name>
</gene>
<dbReference type="EMBL" id="JAGIOA010000001">
    <property type="protein sequence ID" value="MBP2377270.1"/>
    <property type="molecule type" value="Genomic_DNA"/>
</dbReference>
<feature type="transmembrane region" description="Helical" evidence="1">
    <location>
        <begin position="101"/>
        <end position="122"/>
    </location>
</feature>
<evidence type="ECO:0000313" key="2">
    <source>
        <dbReference type="EMBL" id="MBP2377270.1"/>
    </source>
</evidence>
<name>A0ABS4WM34_9MICO</name>
<protein>
    <recommendedName>
        <fullName evidence="4">MotA/TolQ/ExbB proton channel domain-containing protein</fullName>
    </recommendedName>
</protein>
<feature type="transmembrane region" description="Helical" evidence="1">
    <location>
        <begin position="12"/>
        <end position="33"/>
    </location>
</feature>
<accession>A0ABS4WM34</accession>
<keyword evidence="1" id="KW-1133">Transmembrane helix</keyword>
<organism evidence="2 3">
    <name type="scientific">Microbacterium phyllosphaerae</name>
    <dbReference type="NCBI Taxonomy" id="124798"/>
    <lineage>
        <taxon>Bacteria</taxon>
        <taxon>Bacillati</taxon>
        <taxon>Actinomycetota</taxon>
        <taxon>Actinomycetes</taxon>
        <taxon>Micrococcales</taxon>
        <taxon>Microbacteriaceae</taxon>
        <taxon>Microbacterium</taxon>
    </lineage>
</organism>
<evidence type="ECO:0000256" key="1">
    <source>
        <dbReference type="SAM" id="Phobius"/>
    </source>
</evidence>
<keyword evidence="3" id="KW-1185">Reference proteome</keyword>
<reference evidence="2 3" key="1">
    <citation type="submission" date="2021-03" db="EMBL/GenBank/DDBJ databases">
        <title>Sequencing the genomes of 1000 actinobacteria strains.</title>
        <authorList>
            <person name="Klenk H.-P."/>
        </authorList>
    </citation>
    <scope>NUCLEOTIDE SEQUENCE [LARGE SCALE GENOMIC DNA]</scope>
    <source>
        <strain evidence="2 3">DSM 13468</strain>
    </source>
</reference>